<dbReference type="InterPro" id="IPR053159">
    <property type="entry name" value="Hybrid_Histidine_Kinase"/>
</dbReference>
<dbReference type="CDD" id="cd00075">
    <property type="entry name" value="HATPase"/>
    <property type="match status" value="1"/>
</dbReference>
<dbReference type="SUPFAM" id="SSF52540">
    <property type="entry name" value="P-loop containing nucleoside triphosphate hydrolases"/>
    <property type="match status" value="1"/>
</dbReference>
<dbReference type="STRING" id="1173027.Mic7113_1898"/>
<dbReference type="OrthoDB" id="573511at2"/>
<dbReference type="GO" id="GO:0005524">
    <property type="term" value="F:ATP binding"/>
    <property type="evidence" value="ECO:0007669"/>
    <property type="project" value="InterPro"/>
</dbReference>
<evidence type="ECO:0000256" key="6">
    <source>
        <dbReference type="SAM" id="Coils"/>
    </source>
</evidence>
<dbReference type="Gene3D" id="3.30.450.40">
    <property type="match status" value="1"/>
</dbReference>
<dbReference type="InterPro" id="IPR003594">
    <property type="entry name" value="HATPase_dom"/>
</dbReference>
<dbReference type="SUPFAM" id="SSF55781">
    <property type="entry name" value="GAF domain-like"/>
    <property type="match status" value="1"/>
</dbReference>
<dbReference type="InterPro" id="IPR029016">
    <property type="entry name" value="GAF-like_dom_sf"/>
</dbReference>
<dbReference type="Pfam" id="PF02518">
    <property type="entry name" value="HATPase_c"/>
    <property type="match status" value="1"/>
</dbReference>
<feature type="domain" description="Protein kinase" evidence="7">
    <location>
        <begin position="7"/>
        <end position="274"/>
    </location>
</feature>
<dbReference type="RefSeq" id="WP_015181904.1">
    <property type="nucleotide sequence ID" value="NC_019738.1"/>
</dbReference>
<dbReference type="InterPro" id="IPR036890">
    <property type="entry name" value="HATPase_C_sf"/>
</dbReference>
<dbReference type="EC" id="2.7.13.3" evidence="2"/>
<keyword evidence="4" id="KW-0808">Transferase</keyword>
<dbReference type="eggNOG" id="COG4191">
    <property type="taxonomic scope" value="Bacteria"/>
</dbReference>
<sequence length="1826" mass="204002">MITLPGYQIFTKIYENTNSKVYQGIRERDKKAVILKVLKEDYPTPSELTRYKQEYEITRHLNLEGVVKAYGLETYQRTLVIILEDFGALSLKQWMNGQRAVGKGTLPLQEFLNIATQIAEILAAIHSRNIIHKDINPGNIVYNPETGQVKIIDFGISTQLTRENPTLRNPNVLEGTLAYMSPEQTGRMNRSLDYRTDFYSLGVTFYELLTGKLPFATKDALELVHCHIAKVPISPHEVNSEIPLAVSNIVMKLMAKTAEERYQSAFGIQVDLELCLTQLESDGEISEFSLAKSDISDKFQIPQKLYGREAEVETLLAAFERVAGGTITDTLKAAPTQTKPAGGGGIEMMLIAGYCGIGKSALVAEVHKPITEKKGYFISGKFDQFQRNIPYSAIVSAFEELMQQLLTETEAELNHWREKMLIAVGSNGQIIIDIIPEVELIIGKQQAVPELGATESQNRFNLVFGNFIRAFCTKEHPLVIFLDDLQWADSATLKLIELMMMDADSQYLFLIGAYRNNEVNPAHPLMMTLEELQKAGVNLNFITLNPLGLEPISQLIAETLHHDIASVKPLAELVVKKTEGNPFFVNEFLKTLYTENLLTFNPPQSFLTPPIPLIQRQVQEESLNCLPFPGGSKGGFWEWNIAQIEAQDITDNVVELMIGKVKKLPEFTQQILQLAACVGADFDLNTLSIITEQSQIKIYSQLTPAVQSGLVIPTSEFNDNLLIQPYKFLHDRVQQAAYTLIDETQRQSIHLQIGRFLLQNTSPQKLSEEIFKIIDHINVGIELLTQQKERYEMAKLNLIAGQKAKAATAYGAALEYLNMALKLLSSRSWQNNYNLTLTIHEEAVEAAYLNGNFFVMDQLAGVVLNKAKTVLEKVKVYDVKIQAAGAQGNFKAAIEIGLQVLKLLGVILPEEPSQLDIQKGFQENFSLYDGQKIEELINLTDMTKPEPQAAIHILSSISAAAYIANPELMLLIVLSMVNLSIKYGHTTWSAFSYACQGLILCGVAQDIELGYKFGKLGLTLVEQLNPKRGKARALEVLGAHVMHWKEHFRTTLPILREGYRSGIETGEFEFAGYCAFFVCDHSYFIGHELTDLEQKMATYGSAISQIRRENPLNWVAMFRQGVLNLLGRAEHTSRLIGDAYNEEQWLPLALQTNDRLGIHLLYLNKLILGYLFGEEHQALENAIQAEQYLDGVTAMVVVPIFYFYDSLVHLNRFAKASTFEQEVILNQINTNQKKMEQWANHAPMNHMHKFYLVEAEKARVLGQILEAEELYEQAIAGARENEYIQEEALAYELAAKFYLARGRLKIAQLYMKEAHYAYTRWGATAKIRDLEAKYPQLLPLSSATQSLTSTRTTTSNSTTSSNSASSLDLATLMKASQAISGEIVLDKLLASLMKILIENAGAQSGFLILPSTSENGHENWVIQASGSVDEEQKTILQSIGIDSVEVSTQMPLLSAAIVHYVIRTKENLVLNDAVHAGKFTQDAYILTKKPKSILCIPLLDRTKLSGILYLENNLTTDAFTEDRVELLKLLSAQVAISIENAQLYTNLQHFNENLEQLVQQRTVQLSQALNDLKATQTKLVESEKMASLGGLVAGVAHEINTPIGISITAASLLADKVTEFFGTYKSGQMKRSQLEKFLDTAMQSSSMVLSNLHRAADLIQSFKQVAVDQCTEEQRTFNLKQYLSEVLISLRPKLSTTHHQVEIEGDEAIALNTYPGAFSQIITNLVMNSLTHAYSPEDAGHLVFEFKQQGEQIILTYSDDGKGIPKENLSKIFDPFFTTKRGQGGSGLGLHIVYNLVTQKLNGTIEGESQVGVGTTFIIKLPMERK</sequence>
<dbReference type="SMART" id="SM00387">
    <property type="entry name" value="HATPase_c"/>
    <property type="match status" value="1"/>
</dbReference>
<dbReference type="InterPro" id="IPR041664">
    <property type="entry name" value="AAA_16"/>
</dbReference>
<dbReference type="Gene3D" id="3.30.565.10">
    <property type="entry name" value="Histidine kinase-like ATPase, C-terminal domain"/>
    <property type="match status" value="1"/>
</dbReference>
<dbReference type="PROSITE" id="PS50109">
    <property type="entry name" value="HIS_KIN"/>
    <property type="match status" value="1"/>
</dbReference>
<evidence type="ECO:0000256" key="3">
    <source>
        <dbReference type="ARBA" id="ARBA00022553"/>
    </source>
</evidence>
<proteinExistence type="predicted"/>
<dbReference type="InterPro" id="IPR027417">
    <property type="entry name" value="P-loop_NTPase"/>
</dbReference>
<dbReference type="eggNOG" id="COG2203">
    <property type="taxonomic scope" value="Bacteria"/>
</dbReference>
<dbReference type="KEGG" id="mic:Mic7113_1898"/>
<evidence type="ECO:0000259" key="8">
    <source>
        <dbReference type="PROSITE" id="PS50109"/>
    </source>
</evidence>
<dbReference type="PANTHER" id="PTHR43642:SF1">
    <property type="entry name" value="HYBRID SIGNAL TRANSDUCTION HISTIDINE KINASE G"/>
    <property type="match status" value="1"/>
</dbReference>
<feature type="coiled-coil region" evidence="6">
    <location>
        <begin position="1540"/>
        <end position="1585"/>
    </location>
</feature>
<dbReference type="InterPro" id="IPR004358">
    <property type="entry name" value="Sig_transdc_His_kin-like_C"/>
</dbReference>
<dbReference type="InterPro" id="IPR000719">
    <property type="entry name" value="Prot_kinase_dom"/>
</dbReference>
<dbReference type="SUPFAM" id="SSF56112">
    <property type="entry name" value="Protein kinase-like (PK-like)"/>
    <property type="match status" value="1"/>
</dbReference>
<accession>K9WDZ6</accession>
<feature type="domain" description="Histidine kinase" evidence="8">
    <location>
        <begin position="1594"/>
        <end position="1825"/>
    </location>
</feature>
<evidence type="ECO:0000256" key="5">
    <source>
        <dbReference type="ARBA" id="ARBA00023012"/>
    </source>
</evidence>
<reference evidence="9 10" key="1">
    <citation type="submission" date="2012-06" db="EMBL/GenBank/DDBJ databases">
        <title>Finished chromosome of genome of Microcoleus sp. PCC 7113.</title>
        <authorList>
            <consortium name="US DOE Joint Genome Institute"/>
            <person name="Gugger M."/>
            <person name="Coursin T."/>
            <person name="Rippka R."/>
            <person name="Tandeau De Marsac N."/>
            <person name="Huntemann M."/>
            <person name="Wei C.-L."/>
            <person name="Han J."/>
            <person name="Detter J.C."/>
            <person name="Han C."/>
            <person name="Tapia R."/>
            <person name="Chen A."/>
            <person name="Kyrpides N."/>
            <person name="Mavromatis K."/>
            <person name="Markowitz V."/>
            <person name="Szeto E."/>
            <person name="Ivanova N."/>
            <person name="Pagani I."/>
            <person name="Pati A."/>
            <person name="Goodwin L."/>
            <person name="Nordberg H.P."/>
            <person name="Cantor M.N."/>
            <person name="Hua S.X."/>
            <person name="Woyke T."/>
            <person name="Kerfeld C.A."/>
        </authorList>
    </citation>
    <scope>NUCLEOTIDE SEQUENCE [LARGE SCALE GENOMIC DNA]</scope>
    <source>
        <strain evidence="9 10">PCC 7113</strain>
    </source>
</reference>
<keyword evidence="6" id="KW-0175">Coiled coil</keyword>
<dbReference type="Pfam" id="PF01590">
    <property type="entry name" value="GAF"/>
    <property type="match status" value="1"/>
</dbReference>
<keyword evidence="3" id="KW-0597">Phosphoprotein</keyword>
<dbReference type="Pfam" id="PF13191">
    <property type="entry name" value="AAA_16"/>
    <property type="match status" value="1"/>
</dbReference>
<evidence type="ECO:0000256" key="2">
    <source>
        <dbReference type="ARBA" id="ARBA00012438"/>
    </source>
</evidence>
<dbReference type="SUPFAM" id="SSF55874">
    <property type="entry name" value="ATPase domain of HSP90 chaperone/DNA topoisomerase II/histidine kinase"/>
    <property type="match status" value="1"/>
</dbReference>
<keyword evidence="10" id="KW-1185">Reference proteome</keyword>
<dbReference type="eggNOG" id="COG3899">
    <property type="taxonomic scope" value="Bacteria"/>
</dbReference>
<dbReference type="SUPFAM" id="SSF48452">
    <property type="entry name" value="TPR-like"/>
    <property type="match status" value="1"/>
</dbReference>
<evidence type="ECO:0000313" key="9">
    <source>
        <dbReference type="EMBL" id="AFZ17752.1"/>
    </source>
</evidence>
<dbReference type="CDD" id="cd00082">
    <property type="entry name" value="HisKA"/>
    <property type="match status" value="1"/>
</dbReference>
<name>K9WDZ6_9CYAN</name>
<dbReference type="GO" id="GO:0000155">
    <property type="term" value="F:phosphorelay sensor kinase activity"/>
    <property type="evidence" value="ECO:0007669"/>
    <property type="project" value="InterPro"/>
</dbReference>
<evidence type="ECO:0000256" key="1">
    <source>
        <dbReference type="ARBA" id="ARBA00000085"/>
    </source>
</evidence>
<organism evidence="9 10">
    <name type="scientific">Allocoleopsis franciscana PCC 7113</name>
    <dbReference type="NCBI Taxonomy" id="1173027"/>
    <lineage>
        <taxon>Bacteria</taxon>
        <taxon>Bacillati</taxon>
        <taxon>Cyanobacteriota</taxon>
        <taxon>Cyanophyceae</taxon>
        <taxon>Coleofasciculales</taxon>
        <taxon>Coleofasciculaceae</taxon>
        <taxon>Allocoleopsis</taxon>
        <taxon>Allocoleopsis franciscana</taxon>
    </lineage>
</organism>
<dbReference type="HOGENOM" id="CLU_000445_34_1_3"/>
<keyword evidence="5" id="KW-0902">Two-component regulatory system</keyword>
<dbReference type="InterPro" id="IPR005467">
    <property type="entry name" value="His_kinase_dom"/>
</dbReference>
<evidence type="ECO:0000259" key="7">
    <source>
        <dbReference type="PROSITE" id="PS50011"/>
    </source>
</evidence>
<dbReference type="eggNOG" id="COG0515">
    <property type="taxonomic scope" value="Bacteria"/>
</dbReference>
<dbReference type="Gene3D" id="1.10.510.10">
    <property type="entry name" value="Transferase(Phosphotransferase) domain 1"/>
    <property type="match status" value="1"/>
</dbReference>
<comment type="catalytic activity">
    <reaction evidence="1">
        <text>ATP + protein L-histidine = ADP + protein N-phospho-L-histidine.</text>
        <dbReference type="EC" id="2.7.13.3"/>
    </reaction>
</comment>
<dbReference type="Proteomes" id="UP000010471">
    <property type="component" value="Chromosome"/>
</dbReference>
<dbReference type="PROSITE" id="PS50011">
    <property type="entry name" value="PROTEIN_KINASE_DOM"/>
    <property type="match status" value="1"/>
</dbReference>
<dbReference type="InterPro" id="IPR011990">
    <property type="entry name" value="TPR-like_helical_dom_sf"/>
</dbReference>
<evidence type="ECO:0000256" key="4">
    <source>
        <dbReference type="ARBA" id="ARBA00022777"/>
    </source>
</evidence>
<keyword evidence="4" id="KW-0418">Kinase</keyword>
<gene>
    <name evidence="9" type="ORF">Mic7113_1898</name>
</gene>
<evidence type="ECO:0000313" key="10">
    <source>
        <dbReference type="Proteomes" id="UP000010471"/>
    </source>
</evidence>
<dbReference type="Gene3D" id="3.40.50.300">
    <property type="entry name" value="P-loop containing nucleotide triphosphate hydrolases"/>
    <property type="match status" value="1"/>
</dbReference>
<dbReference type="SMART" id="SM00065">
    <property type="entry name" value="GAF"/>
    <property type="match status" value="1"/>
</dbReference>
<dbReference type="Pfam" id="PF00069">
    <property type="entry name" value="Pkinase"/>
    <property type="match status" value="1"/>
</dbReference>
<protein>
    <recommendedName>
        <fullName evidence="2">histidine kinase</fullName>
        <ecNumber evidence="2">2.7.13.3</ecNumber>
    </recommendedName>
</protein>
<dbReference type="InterPro" id="IPR003661">
    <property type="entry name" value="HisK_dim/P_dom"/>
</dbReference>
<dbReference type="PRINTS" id="PR00344">
    <property type="entry name" value="BCTRLSENSOR"/>
</dbReference>
<dbReference type="Gene3D" id="3.30.200.20">
    <property type="entry name" value="Phosphorylase Kinase, domain 1"/>
    <property type="match status" value="1"/>
</dbReference>
<dbReference type="PANTHER" id="PTHR43642">
    <property type="entry name" value="HYBRID SIGNAL TRANSDUCTION HISTIDINE KINASE G"/>
    <property type="match status" value="1"/>
</dbReference>
<dbReference type="EMBL" id="CP003630">
    <property type="protein sequence ID" value="AFZ17752.1"/>
    <property type="molecule type" value="Genomic_DNA"/>
</dbReference>
<dbReference type="InterPro" id="IPR003018">
    <property type="entry name" value="GAF"/>
</dbReference>
<dbReference type="CDD" id="cd14014">
    <property type="entry name" value="STKc_PknB_like"/>
    <property type="match status" value="1"/>
</dbReference>
<dbReference type="Gene3D" id="1.10.287.130">
    <property type="match status" value="1"/>
</dbReference>
<dbReference type="InterPro" id="IPR011009">
    <property type="entry name" value="Kinase-like_dom_sf"/>
</dbReference>